<dbReference type="InterPro" id="IPR050109">
    <property type="entry name" value="HTH-type_TetR-like_transc_reg"/>
</dbReference>
<dbReference type="SUPFAM" id="SSF48498">
    <property type="entry name" value="Tetracyclin repressor-like, C-terminal domain"/>
    <property type="match status" value="1"/>
</dbReference>
<feature type="compositionally biased region" description="Low complexity" evidence="3">
    <location>
        <begin position="29"/>
        <end position="50"/>
    </location>
</feature>
<feature type="compositionally biased region" description="Basic and acidic residues" evidence="3">
    <location>
        <begin position="14"/>
        <end position="27"/>
    </location>
</feature>
<sequence length="265" mass="28319">MAATRKTTQASREPASRESASRKKATDKPAAGSADAPANGPANSNGAAAGTIRRRNVEKILKAAESVFAKKGFAGASTAEIARKAGVPKANLHYYFRTKQDLYASVLDAILEVWLDALSEEITAEADPATALGNYIARKMAASRDAPEPSRLWAIEVIGGARHVQPFLRQRLRRLVKEKSAVIEGWIAAGKLKPVDPAHLLFMIWATTQTYADFAAQIGAVLDRKTLDDSVFSAATKTVTDIVLNGTGALPVRSVPVRAKTARKG</sequence>
<dbReference type="SUPFAM" id="SSF46689">
    <property type="entry name" value="Homeodomain-like"/>
    <property type="match status" value="1"/>
</dbReference>
<dbReference type="PANTHER" id="PTHR30055">
    <property type="entry name" value="HTH-TYPE TRANSCRIPTIONAL REGULATOR RUTR"/>
    <property type="match status" value="1"/>
</dbReference>
<dbReference type="RefSeq" id="WP_379729613.1">
    <property type="nucleotide sequence ID" value="NZ_JBHRYJ010000006.1"/>
</dbReference>
<dbReference type="PROSITE" id="PS50977">
    <property type="entry name" value="HTH_TETR_2"/>
    <property type="match status" value="1"/>
</dbReference>
<dbReference type="InterPro" id="IPR001647">
    <property type="entry name" value="HTH_TetR"/>
</dbReference>
<reference evidence="6" key="1">
    <citation type="journal article" date="2019" name="Int. J. Syst. Evol. Microbiol.">
        <title>The Global Catalogue of Microorganisms (GCM) 10K type strain sequencing project: providing services to taxonomists for standard genome sequencing and annotation.</title>
        <authorList>
            <consortium name="The Broad Institute Genomics Platform"/>
            <consortium name="The Broad Institute Genome Sequencing Center for Infectious Disease"/>
            <person name="Wu L."/>
            <person name="Ma J."/>
        </authorList>
    </citation>
    <scope>NUCLEOTIDE SEQUENCE [LARGE SCALE GENOMIC DNA]</scope>
    <source>
        <strain evidence="6">KCTC 42182</strain>
    </source>
</reference>
<evidence type="ECO:0000313" key="5">
    <source>
        <dbReference type="EMBL" id="MFC3677984.1"/>
    </source>
</evidence>
<protein>
    <submittedName>
        <fullName evidence="5">TetR/AcrR family transcriptional regulator</fullName>
    </submittedName>
</protein>
<name>A0ABV7VKH6_9PROT</name>
<proteinExistence type="predicted"/>
<dbReference type="PANTHER" id="PTHR30055:SF196">
    <property type="entry name" value="HTH-TYPE TRANSCRIPTIONAL REGULATOR RUTR"/>
    <property type="match status" value="1"/>
</dbReference>
<organism evidence="5 6">
    <name type="scientific">Ferrovibrio xuzhouensis</name>
    <dbReference type="NCBI Taxonomy" id="1576914"/>
    <lineage>
        <taxon>Bacteria</taxon>
        <taxon>Pseudomonadati</taxon>
        <taxon>Pseudomonadota</taxon>
        <taxon>Alphaproteobacteria</taxon>
        <taxon>Rhodospirillales</taxon>
        <taxon>Rhodospirillaceae</taxon>
        <taxon>Ferrovibrio</taxon>
    </lineage>
</organism>
<feature type="domain" description="HTH tetR-type" evidence="4">
    <location>
        <begin position="54"/>
        <end position="114"/>
    </location>
</feature>
<evidence type="ECO:0000313" key="6">
    <source>
        <dbReference type="Proteomes" id="UP001595711"/>
    </source>
</evidence>
<dbReference type="PRINTS" id="PR00455">
    <property type="entry name" value="HTHTETR"/>
</dbReference>
<dbReference type="InterPro" id="IPR036271">
    <property type="entry name" value="Tet_transcr_reg_TetR-rel_C_sf"/>
</dbReference>
<evidence type="ECO:0000256" key="2">
    <source>
        <dbReference type="PROSITE-ProRule" id="PRU00335"/>
    </source>
</evidence>
<dbReference type="Pfam" id="PF08362">
    <property type="entry name" value="TetR_C_3"/>
    <property type="match status" value="1"/>
</dbReference>
<gene>
    <name evidence="5" type="ORF">ACFOOQ_20695</name>
</gene>
<dbReference type="Proteomes" id="UP001595711">
    <property type="component" value="Unassembled WGS sequence"/>
</dbReference>
<dbReference type="Gene3D" id="1.10.357.10">
    <property type="entry name" value="Tetracycline Repressor, domain 2"/>
    <property type="match status" value="1"/>
</dbReference>
<keyword evidence="1 2" id="KW-0238">DNA-binding</keyword>
<feature type="region of interest" description="Disordered" evidence="3">
    <location>
        <begin position="1"/>
        <end position="51"/>
    </location>
</feature>
<dbReference type="Gene3D" id="1.10.10.60">
    <property type="entry name" value="Homeodomain-like"/>
    <property type="match status" value="1"/>
</dbReference>
<dbReference type="InterPro" id="IPR009057">
    <property type="entry name" value="Homeodomain-like_sf"/>
</dbReference>
<evidence type="ECO:0000256" key="1">
    <source>
        <dbReference type="ARBA" id="ARBA00023125"/>
    </source>
</evidence>
<feature type="DNA-binding region" description="H-T-H motif" evidence="2">
    <location>
        <begin position="77"/>
        <end position="96"/>
    </location>
</feature>
<evidence type="ECO:0000259" key="4">
    <source>
        <dbReference type="PROSITE" id="PS50977"/>
    </source>
</evidence>
<dbReference type="EMBL" id="JBHRYJ010000006">
    <property type="protein sequence ID" value="MFC3677984.1"/>
    <property type="molecule type" value="Genomic_DNA"/>
</dbReference>
<keyword evidence="6" id="KW-1185">Reference proteome</keyword>
<dbReference type="InterPro" id="IPR013573">
    <property type="entry name" value="Tscrpt_reg_YcdC_C"/>
</dbReference>
<comment type="caution">
    <text evidence="5">The sequence shown here is derived from an EMBL/GenBank/DDBJ whole genome shotgun (WGS) entry which is preliminary data.</text>
</comment>
<dbReference type="Pfam" id="PF00440">
    <property type="entry name" value="TetR_N"/>
    <property type="match status" value="1"/>
</dbReference>
<evidence type="ECO:0000256" key="3">
    <source>
        <dbReference type="SAM" id="MobiDB-lite"/>
    </source>
</evidence>
<accession>A0ABV7VKH6</accession>